<protein>
    <submittedName>
        <fullName evidence="1">Uncharacterized protein</fullName>
    </submittedName>
</protein>
<dbReference type="EMBL" id="BPWL01000003">
    <property type="protein sequence ID" value="GJJ08544.1"/>
    <property type="molecule type" value="Genomic_DNA"/>
</dbReference>
<keyword evidence="2" id="KW-1185">Reference proteome</keyword>
<dbReference type="AlphaFoldDB" id="A0AAV5A723"/>
<organism evidence="1 2">
    <name type="scientific">Clathrus columnatus</name>
    <dbReference type="NCBI Taxonomy" id="1419009"/>
    <lineage>
        <taxon>Eukaryota</taxon>
        <taxon>Fungi</taxon>
        <taxon>Dikarya</taxon>
        <taxon>Basidiomycota</taxon>
        <taxon>Agaricomycotina</taxon>
        <taxon>Agaricomycetes</taxon>
        <taxon>Phallomycetidae</taxon>
        <taxon>Phallales</taxon>
        <taxon>Clathraceae</taxon>
        <taxon>Clathrus</taxon>
    </lineage>
</organism>
<accession>A0AAV5A723</accession>
<evidence type="ECO:0000313" key="1">
    <source>
        <dbReference type="EMBL" id="GJJ08544.1"/>
    </source>
</evidence>
<gene>
    <name evidence="1" type="ORF">Clacol_002762</name>
</gene>
<proteinExistence type="predicted"/>
<evidence type="ECO:0000313" key="2">
    <source>
        <dbReference type="Proteomes" id="UP001050691"/>
    </source>
</evidence>
<comment type="caution">
    <text evidence="1">The sequence shown here is derived from an EMBL/GenBank/DDBJ whole genome shotgun (WGS) entry which is preliminary data.</text>
</comment>
<reference evidence="1" key="1">
    <citation type="submission" date="2021-10" db="EMBL/GenBank/DDBJ databases">
        <title>De novo Genome Assembly of Clathrus columnatus (Basidiomycota, Fungi) Using Illumina and Nanopore Sequence Data.</title>
        <authorList>
            <person name="Ogiso-Tanaka E."/>
            <person name="Itagaki H."/>
            <person name="Hosoya T."/>
            <person name="Hosaka K."/>
        </authorList>
    </citation>
    <scope>NUCLEOTIDE SEQUENCE</scope>
    <source>
        <strain evidence="1">MO-923</strain>
    </source>
</reference>
<name>A0AAV5A723_9AGAM</name>
<dbReference type="Proteomes" id="UP001050691">
    <property type="component" value="Unassembled WGS sequence"/>
</dbReference>
<sequence>MPVAYLTEKPESLVVVYSNNYNNFNQQRCYIANTLHIKCFSRSERTLQFAMIEKFVLDTTKKYKEIPRASRDVHWLVKHYIAAYKKVFHHRQRPTLHKAAIYDYFAVYAELLDDIFTHKIFPMNLSKWAVWVAEAREYQEEAKAADSEWGTVPLGRLQTLPDGSQDIDEDEVVEAQAEDAEELNIMDVDVDVDIGDPFQGPLNHDKVTLDDASNSSEEDAPYTVDSNLIGLMQRRLLKRMPLPEWYWECDLDPDCTFVINLNSPHRTADARYMAKLSEEEKAFLIGSSWRLLDKKIRRIWRKICQAHWEEHMEEVGFTIDHASRHIVEKYINE</sequence>